<evidence type="ECO:0000259" key="5">
    <source>
        <dbReference type="PROSITE" id="PS51391"/>
    </source>
</evidence>
<feature type="domain" description="CID" evidence="5">
    <location>
        <begin position="81"/>
        <end position="209"/>
    </location>
</feature>
<dbReference type="Proteomes" id="UP001141552">
    <property type="component" value="Unassembled WGS sequence"/>
</dbReference>
<dbReference type="PANTHER" id="PTHR15921">
    <property type="entry name" value="PRE-MRNA CLEAVAGE COMPLEX II"/>
    <property type="match status" value="1"/>
</dbReference>
<keyword evidence="1" id="KW-0507">mRNA processing</keyword>
<dbReference type="GO" id="GO:0031124">
    <property type="term" value="P:mRNA 3'-end processing"/>
    <property type="evidence" value="ECO:0007669"/>
    <property type="project" value="InterPro"/>
</dbReference>
<dbReference type="InterPro" id="IPR047415">
    <property type="entry name" value="Pcf11_CID"/>
</dbReference>
<feature type="compositionally biased region" description="Basic and acidic residues" evidence="3">
    <location>
        <begin position="1"/>
        <end position="15"/>
    </location>
</feature>
<feature type="region of interest" description="Disordered" evidence="3">
    <location>
        <begin position="825"/>
        <end position="877"/>
    </location>
</feature>
<dbReference type="OrthoDB" id="2129491at2759"/>
<dbReference type="InterPro" id="IPR008942">
    <property type="entry name" value="ENTH_VHS"/>
</dbReference>
<evidence type="ECO:0000256" key="1">
    <source>
        <dbReference type="ARBA" id="ARBA00022664"/>
    </source>
</evidence>
<feature type="compositionally biased region" description="Basic and acidic residues" evidence="3">
    <location>
        <begin position="417"/>
        <end position="449"/>
    </location>
</feature>
<feature type="compositionally biased region" description="Polar residues" evidence="3">
    <location>
        <begin position="495"/>
        <end position="507"/>
    </location>
</feature>
<evidence type="ECO:0008006" key="8">
    <source>
        <dbReference type="Google" id="ProtNLM"/>
    </source>
</evidence>
<feature type="region of interest" description="Disordered" evidence="3">
    <location>
        <begin position="417"/>
        <end position="507"/>
    </location>
</feature>
<dbReference type="InterPro" id="IPR057242">
    <property type="entry name" value="PCFS4-like"/>
</dbReference>
<dbReference type="EMBL" id="JAKUCV010000976">
    <property type="protein sequence ID" value="KAJ4848187.1"/>
    <property type="molecule type" value="Genomic_DNA"/>
</dbReference>
<feature type="region of interest" description="Disordered" evidence="3">
    <location>
        <begin position="768"/>
        <end position="802"/>
    </location>
</feature>
<dbReference type="PROSITE" id="PS50157">
    <property type="entry name" value="ZINC_FINGER_C2H2_2"/>
    <property type="match status" value="1"/>
</dbReference>
<protein>
    <recommendedName>
        <fullName evidence="8">CID domain-containing protein</fullName>
    </recommendedName>
</protein>
<feature type="region of interest" description="Disordered" evidence="3">
    <location>
        <begin position="207"/>
        <end position="234"/>
    </location>
</feature>
<dbReference type="SMART" id="SM00582">
    <property type="entry name" value="RPR"/>
    <property type="match status" value="1"/>
</dbReference>
<feature type="region of interest" description="Disordered" evidence="3">
    <location>
        <begin position="725"/>
        <end position="753"/>
    </location>
</feature>
<dbReference type="InterPro" id="IPR013087">
    <property type="entry name" value="Znf_C2H2_type"/>
</dbReference>
<keyword evidence="7" id="KW-1185">Reference proteome</keyword>
<evidence type="ECO:0000256" key="2">
    <source>
        <dbReference type="PROSITE-ProRule" id="PRU00042"/>
    </source>
</evidence>
<sequence>MEMESARRSFDRSREPQQQPGLKKPRLAAAEEPSLPNPNGRPFASRQAAALARLRAERDSETNDSTRSGGGGGYHPQQPHLYQELVSQYKTALAELTFNSKPIITNLTIIAGENLHAAKPIAATICANILEVPSEQKLPSLYLLDSIVKNIGRDYIKYFAARLPEVFCKAYRQVDSSVHQSMRHLFGTWKGVFPPQPLQMIGRELGFTPAANGSSSGTTTSKPDSQSQRPPHSIHINPKYLERQHLHQAGRAKGVVDDVIGPMANSTEDVERPDRAVSIGAGRTWPDPGVKVPNIQHSHREVLSEPVLEKKKIGVVYGDYEYGSDVGRTSGFGVGKISGRVSEQGHDKPWMGAGSGVTETISGQRNGFTMKHGFPNYPTSKSNVDLHLQPTQSTVRRNASGTSTSWKNSEEEEFMWEMHSRVSEQDEAIRPTNAREDRWPPDDSQKLEVENILQKLPTSHMSVSRFDREPSSESSEQKESTSFGHRLSSPWRLQESPSNDVLSGTEGYSANTGASLTNGSSLANMAVRPHMISSHMGTAGFGFLENASSGSTGSLGKQRFQALGAAGPSEQSSKNQHSPSPVHLPHQQFQSSVEQDFRRSQMLLQPDYKAPQVSGNLLPRHGNLKKLRPEGQQSAAASAPSQSSLHYPSLPKQADAKVGLPGQRPPASVVSSTKNTASFASDHLNLLSVESTSRSSTSSLLAAVVKAGILSNITTGGLSSQTLQDVNQIPSQPSIKPPLPSGDPTQILSSGPAVTAVSSSSSLLVDSSKAAVDVSRSKEDQRPLPLGLKPSSAQIPSAASKETNPLSNLLSSLVAKGLISSKSEVPTALPKQMPTQSQNSKPDAATRSSSPVSSAVPHSSTGDEESISEADEKSAVSLPQPENVVIDNLIGLDFKSEIIRELHPPVISALFDDLPHECSICGLKLKLKERLDRHLQWHSWKKSEQDGIGRVTRRWYADSGKWVAGKAGLLVEPESSCLKDGVGQMIDENEQMTSADEDQCVCVICGELFEDYYSQERNKWMFKGAVRMTIISQDGEMGTSNVSAKGPIVHASCASQNSFHEARCIKMVRHFNILKFFR</sequence>
<dbReference type="GO" id="GO:0000993">
    <property type="term" value="F:RNA polymerase II complex binding"/>
    <property type="evidence" value="ECO:0007669"/>
    <property type="project" value="InterPro"/>
</dbReference>
<dbReference type="Gene3D" id="1.25.40.90">
    <property type="match status" value="1"/>
</dbReference>
<proteinExistence type="predicted"/>
<dbReference type="GO" id="GO:0003729">
    <property type="term" value="F:mRNA binding"/>
    <property type="evidence" value="ECO:0007669"/>
    <property type="project" value="InterPro"/>
</dbReference>
<keyword evidence="2" id="KW-0863">Zinc-finger</keyword>
<keyword evidence="2" id="KW-0862">Zinc</keyword>
<feature type="compositionally biased region" description="Polar residues" evidence="3">
    <location>
        <begin position="725"/>
        <end position="734"/>
    </location>
</feature>
<dbReference type="FunFam" id="1.25.40.90:FF:000023">
    <property type="entry name" value="polyadenylation and cleavage factor homolog 4"/>
    <property type="match status" value="1"/>
</dbReference>
<evidence type="ECO:0000259" key="4">
    <source>
        <dbReference type="PROSITE" id="PS50157"/>
    </source>
</evidence>
<dbReference type="GO" id="GO:0008270">
    <property type="term" value="F:zinc ion binding"/>
    <property type="evidence" value="ECO:0007669"/>
    <property type="project" value="UniProtKB-KW"/>
</dbReference>
<evidence type="ECO:0000256" key="3">
    <source>
        <dbReference type="SAM" id="MobiDB-lite"/>
    </source>
</evidence>
<dbReference type="GO" id="GO:0005849">
    <property type="term" value="C:mRNA cleavage factor complex"/>
    <property type="evidence" value="ECO:0007669"/>
    <property type="project" value="TreeGrafter"/>
</dbReference>
<evidence type="ECO:0000313" key="7">
    <source>
        <dbReference type="Proteomes" id="UP001141552"/>
    </source>
</evidence>
<dbReference type="Pfam" id="PF04818">
    <property type="entry name" value="CID"/>
    <property type="match status" value="1"/>
</dbReference>
<gene>
    <name evidence="6" type="ORF">Tsubulata_002984</name>
</gene>
<dbReference type="PROSITE" id="PS51391">
    <property type="entry name" value="CID"/>
    <property type="match status" value="1"/>
</dbReference>
<evidence type="ECO:0000313" key="6">
    <source>
        <dbReference type="EMBL" id="KAJ4848187.1"/>
    </source>
</evidence>
<dbReference type="PANTHER" id="PTHR15921:SF3">
    <property type="entry name" value="PRE-MRNA CLEAVAGE COMPLEX 2 PROTEIN PCF11"/>
    <property type="match status" value="1"/>
</dbReference>
<dbReference type="GO" id="GO:0006369">
    <property type="term" value="P:termination of RNA polymerase II transcription"/>
    <property type="evidence" value="ECO:0007669"/>
    <property type="project" value="InterPro"/>
</dbReference>
<dbReference type="Pfam" id="PF23228">
    <property type="entry name" value="zf_PCFS4"/>
    <property type="match status" value="1"/>
</dbReference>
<feature type="domain" description="C2H2-type" evidence="4">
    <location>
        <begin position="916"/>
        <end position="943"/>
    </location>
</feature>
<feature type="compositionally biased region" description="Low complexity" evidence="3">
    <location>
        <begin position="632"/>
        <end position="644"/>
    </location>
</feature>
<feature type="compositionally biased region" description="Low complexity" evidence="3">
    <location>
        <begin position="848"/>
        <end position="860"/>
    </location>
</feature>
<dbReference type="InterPro" id="IPR045154">
    <property type="entry name" value="PCF11-like"/>
</dbReference>
<dbReference type="InterPro" id="IPR006569">
    <property type="entry name" value="CID_dom"/>
</dbReference>
<reference evidence="6" key="2">
    <citation type="journal article" date="2023" name="Plants (Basel)">
        <title>Annotation of the Turnera subulata (Passifloraceae) Draft Genome Reveals the S-Locus Evolved after the Divergence of Turneroideae from Passifloroideae in a Stepwise Manner.</title>
        <authorList>
            <person name="Henning P.M."/>
            <person name="Roalson E.H."/>
            <person name="Mir W."/>
            <person name="McCubbin A.G."/>
            <person name="Shore J.S."/>
        </authorList>
    </citation>
    <scope>NUCLEOTIDE SEQUENCE</scope>
    <source>
        <strain evidence="6">F60SS</strain>
    </source>
</reference>
<feature type="compositionally biased region" description="Polar residues" evidence="3">
    <location>
        <begin position="791"/>
        <end position="802"/>
    </location>
</feature>
<dbReference type="SUPFAM" id="SSF48464">
    <property type="entry name" value="ENTH/VHS domain"/>
    <property type="match status" value="1"/>
</dbReference>
<comment type="caution">
    <text evidence="6">The sequence shown here is derived from an EMBL/GenBank/DDBJ whole genome shotgun (WGS) entry which is preliminary data.</text>
</comment>
<name>A0A9Q0GE59_9ROSI</name>
<keyword evidence="2" id="KW-0479">Metal-binding</keyword>
<reference evidence="6" key="1">
    <citation type="submission" date="2022-02" db="EMBL/GenBank/DDBJ databases">
        <authorList>
            <person name="Henning P.M."/>
            <person name="McCubbin A.G."/>
            <person name="Shore J.S."/>
        </authorList>
    </citation>
    <scope>NUCLEOTIDE SEQUENCE</scope>
    <source>
        <strain evidence="6">F60SS</strain>
        <tissue evidence="6">Leaves</tissue>
    </source>
</reference>
<feature type="compositionally biased region" description="Basic and acidic residues" evidence="3">
    <location>
        <begin position="465"/>
        <end position="479"/>
    </location>
</feature>
<feature type="region of interest" description="Disordered" evidence="3">
    <location>
        <begin position="1"/>
        <end position="78"/>
    </location>
</feature>
<organism evidence="6 7">
    <name type="scientific">Turnera subulata</name>
    <dbReference type="NCBI Taxonomy" id="218843"/>
    <lineage>
        <taxon>Eukaryota</taxon>
        <taxon>Viridiplantae</taxon>
        <taxon>Streptophyta</taxon>
        <taxon>Embryophyta</taxon>
        <taxon>Tracheophyta</taxon>
        <taxon>Spermatophyta</taxon>
        <taxon>Magnoliopsida</taxon>
        <taxon>eudicotyledons</taxon>
        <taxon>Gunneridae</taxon>
        <taxon>Pentapetalae</taxon>
        <taxon>rosids</taxon>
        <taxon>fabids</taxon>
        <taxon>Malpighiales</taxon>
        <taxon>Passifloraceae</taxon>
        <taxon>Turnera</taxon>
    </lineage>
</organism>
<dbReference type="PROSITE" id="PS00028">
    <property type="entry name" value="ZINC_FINGER_C2H2_1"/>
    <property type="match status" value="1"/>
</dbReference>
<feature type="compositionally biased region" description="Polar residues" evidence="3">
    <location>
        <begin position="569"/>
        <end position="579"/>
    </location>
</feature>
<accession>A0A9Q0GE59</accession>
<dbReference type="GO" id="GO:0005737">
    <property type="term" value="C:cytoplasm"/>
    <property type="evidence" value="ECO:0007669"/>
    <property type="project" value="TreeGrafter"/>
</dbReference>
<dbReference type="CDD" id="cd16982">
    <property type="entry name" value="CID_Pcf11"/>
    <property type="match status" value="1"/>
</dbReference>
<feature type="region of interest" description="Disordered" evidence="3">
    <location>
        <begin position="562"/>
        <end position="674"/>
    </location>
</feature>
<dbReference type="AlphaFoldDB" id="A0A9Q0GE59"/>